<dbReference type="KEGG" id="clu:CLUG_02974"/>
<dbReference type="AlphaFoldDB" id="C4Y361"/>
<feature type="compositionally biased region" description="Polar residues" evidence="1">
    <location>
        <begin position="57"/>
        <end position="71"/>
    </location>
</feature>
<evidence type="ECO:0000256" key="1">
    <source>
        <dbReference type="SAM" id="MobiDB-lite"/>
    </source>
</evidence>
<evidence type="ECO:0000313" key="3">
    <source>
        <dbReference type="Proteomes" id="UP000007703"/>
    </source>
</evidence>
<reference evidence="2 3" key="1">
    <citation type="journal article" date="2009" name="Nature">
        <title>Evolution of pathogenicity and sexual reproduction in eight Candida genomes.</title>
        <authorList>
            <person name="Butler G."/>
            <person name="Rasmussen M.D."/>
            <person name="Lin M.F."/>
            <person name="Santos M.A."/>
            <person name="Sakthikumar S."/>
            <person name="Munro C.A."/>
            <person name="Rheinbay E."/>
            <person name="Grabherr M."/>
            <person name="Forche A."/>
            <person name="Reedy J.L."/>
            <person name="Agrafioti I."/>
            <person name="Arnaud M.B."/>
            <person name="Bates S."/>
            <person name="Brown A.J."/>
            <person name="Brunke S."/>
            <person name="Costanzo M.C."/>
            <person name="Fitzpatrick D.A."/>
            <person name="de Groot P.W."/>
            <person name="Harris D."/>
            <person name="Hoyer L.L."/>
            <person name="Hube B."/>
            <person name="Klis F.M."/>
            <person name="Kodira C."/>
            <person name="Lennard N."/>
            <person name="Logue M.E."/>
            <person name="Martin R."/>
            <person name="Neiman A.M."/>
            <person name="Nikolaou E."/>
            <person name="Quail M.A."/>
            <person name="Quinn J."/>
            <person name="Santos M.C."/>
            <person name="Schmitzberger F.F."/>
            <person name="Sherlock G."/>
            <person name="Shah P."/>
            <person name="Silverstein K.A."/>
            <person name="Skrzypek M.S."/>
            <person name="Soll D."/>
            <person name="Staggs R."/>
            <person name="Stansfield I."/>
            <person name="Stumpf M.P."/>
            <person name="Sudbery P.E."/>
            <person name="Srikantha T."/>
            <person name="Zeng Q."/>
            <person name="Berman J."/>
            <person name="Berriman M."/>
            <person name="Heitman J."/>
            <person name="Gow N.A."/>
            <person name="Lorenz M.C."/>
            <person name="Birren B.W."/>
            <person name="Kellis M."/>
            <person name="Cuomo C.A."/>
        </authorList>
    </citation>
    <scope>NUCLEOTIDE SEQUENCE [LARGE SCALE GENOMIC DNA]</scope>
    <source>
        <strain evidence="2 3">ATCC 42720</strain>
    </source>
</reference>
<sequence>MPKMPKMPMPMPMTPETPTSPMQQTQRQGPQKNTSVPTVGTLPITRKIPPFAIHPTTLPTRFTSPSNSTPSRAHRQKTFPARSSQQKPASAHWWTICFCGLSRRLWLLARGTTAKTGWRRRRYWPKCVLPLVLGAWTLSSCRAAASTSAPQA</sequence>
<dbReference type="InParanoid" id="C4Y361"/>
<protein>
    <submittedName>
        <fullName evidence="2">Uncharacterized protein</fullName>
    </submittedName>
</protein>
<proteinExistence type="predicted"/>
<gene>
    <name evidence="2" type="ORF">CLUG_02974</name>
</gene>
<feature type="region of interest" description="Disordered" evidence="1">
    <location>
        <begin position="1"/>
        <end position="85"/>
    </location>
</feature>
<name>C4Y361_CLAL4</name>
<feature type="compositionally biased region" description="Pro residues" evidence="1">
    <location>
        <begin position="1"/>
        <end position="15"/>
    </location>
</feature>
<evidence type="ECO:0000313" key="2">
    <source>
        <dbReference type="EMBL" id="EEQ38847.1"/>
    </source>
</evidence>
<dbReference type="EMBL" id="CH408078">
    <property type="protein sequence ID" value="EEQ38847.1"/>
    <property type="molecule type" value="Genomic_DNA"/>
</dbReference>
<organism evidence="2 3">
    <name type="scientific">Clavispora lusitaniae (strain ATCC 42720)</name>
    <name type="common">Yeast</name>
    <name type="synonym">Candida lusitaniae</name>
    <dbReference type="NCBI Taxonomy" id="306902"/>
    <lineage>
        <taxon>Eukaryota</taxon>
        <taxon>Fungi</taxon>
        <taxon>Dikarya</taxon>
        <taxon>Ascomycota</taxon>
        <taxon>Saccharomycotina</taxon>
        <taxon>Pichiomycetes</taxon>
        <taxon>Metschnikowiaceae</taxon>
        <taxon>Clavispora</taxon>
    </lineage>
</organism>
<accession>C4Y361</accession>
<dbReference type="Proteomes" id="UP000007703">
    <property type="component" value="Unassembled WGS sequence"/>
</dbReference>
<feature type="compositionally biased region" description="Polar residues" evidence="1">
    <location>
        <begin position="23"/>
        <end position="38"/>
    </location>
</feature>
<dbReference type="VEuPathDB" id="FungiDB:CLUG_02974"/>
<dbReference type="HOGENOM" id="CLU_1722174_0_0_1"/>